<feature type="transmembrane region" description="Helical" evidence="9">
    <location>
        <begin position="541"/>
        <end position="568"/>
    </location>
</feature>
<organism evidence="11 12">
    <name type="scientific">Anaeramoeba flamelloides</name>
    <dbReference type="NCBI Taxonomy" id="1746091"/>
    <lineage>
        <taxon>Eukaryota</taxon>
        <taxon>Metamonada</taxon>
        <taxon>Anaeramoebidae</taxon>
        <taxon>Anaeramoeba</taxon>
    </lineage>
</organism>
<dbReference type="EMBL" id="JAOAOG010000321">
    <property type="protein sequence ID" value="KAJ6229421.1"/>
    <property type="molecule type" value="Genomic_DNA"/>
</dbReference>
<dbReference type="Pfam" id="PF19055">
    <property type="entry name" value="ABC2_membrane_7"/>
    <property type="match status" value="1"/>
</dbReference>
<dbReference type="PROSITE" id="PS00211">
    <property type="entry name" value="ABC_TRANSPORTER_1"/>
    <property type="match status" value="1"/>
</dbReference>
<evidence type="ECO:0000256" key="3">
    <source>
        <dbReference type="ARBA" id="ARBA00022692"/>
    </source>
</evidence>
<dbReference type="Gene3D" id="3.40.50.300">
    <property type="entry name" value="P-loop containing nucleotide triphosphate hydrolases"/>
    <property type="match status" value="1"/>
</dbReference>
<feature type="domain" description="ABC transporter" evidence="10">
    <location>
        <begin position="32"/>
        <end position="273"/>
    </location>
</feature>
<evidence type="ECO:0000256" key="5">
    <source>
        <dbReference type="ARBA" id="ARBA00022840"/>
    </source>
</evidence>
<feature type="compositionally biased region" description="Basic and acidic residues" evidence="8">
    <location>
        <begin position="342"/>
        <end position="372"/>
    </location>
</feature>
<evidence type="ECO:0000256" key="8">
    <source>
        <dbReference type="SAM" id="MobiDB-lite"/>
    </source>
</evidence>
<dbReference type="PROSITE" id="PS50893">
    <property type="entry name" value="ABC_TRANSPORTER_2"/>
    <property type="match status" value="1"/>
</dbReference>
<feature type="transmembrane region" description="Helical" evidence="9">
    <location>
        <begin position="700"/>
        <end position="720"/>
    </location>
</feature>
<dbReference type="InterPro" id="IPR003439">
    <property type="entry name" value="ABC_transporter-like_ATP-bd"/>
</dbReference>
<dbReference type="InterPro" id="IPR043926">
    <property type="entry name" value="ABCG_dom"/>
</dbReference>
<gene>
    <name evidence="11" type="ORF">M0813_07853</name>
</gene>
<evidence type="ECO:0000256" key="4">
    <source>
        <dbReference type="ARBA" id="ARBA00022741"/>
    </source>
</evidence>
<keyword evidence="3 9" id="KW-0812">Transmembrane</keyword>
<evidence type="ECO:0000256" key="7">
    <source>
        <dbReference type="ARBA" id="ARBA00023136"/>
    </source>
</evidence>
<comment type="subcellular location">
    <subcellularLocation>
        <location evidence="1">Membrane</location>
        <topology evidence="1">Multi-pass membrane protein</topology>
    </subcellularLocation>
</comment>
<dbReference type="InterPro" id="IPR027417">
    <property type="entry name" value="P-loop_NTPase"/>
</dbReference>
<feature type="transmembrane region" description="Helical" evidence="9">
    <location>
        <begin position="470"/>
        <end position="490"/>
    </location>
</feature>
<feature type="transmembrane region" description="Helical" evidence="9">
    <location>
        <begin position="502"/>
        <end position="521"/>
    </location>
</feature>
<dbReference type="Pfam" id="PF01061">
    <property type="entry name" value="ABC2_membrane"/>
    <property type="match status" value="1"/>
</dbReference>
<dbReference type="Pfam" id="PF00005">
    <property type="entry name" value="ABC_tran"/>
    <property type="match status" value="1"/>
</dbReference>
<feature type="region of interest" description="Disordered" evidence="8">
    <location>
        <begin position="325"/>
        <end position="377"/>
    </location>
</feature>
<evidence type="ECO:0000313" key="12">
    <source>
        <dbReference type="Proteomes" id="UP001150062"/>
    </source>
</evidence>
<dbReference type="InterPro" id="IPR017871">
    <property type="entry name" value="ABC_transporter-like_CS"/>
</dbReference>
<evidence type="ECO:0000256" key="2">
    <source>
        <dbReference type="ARBA" id="ARBA00022448"/>
    </source>
</evidence>
<feature type="transmembrane region" description="Helical" evidence="9">
    <location>
        <begin position="580"/>
        <end position="601"/>
    </location>
</feature>
<evidence type="ECO:0000256" key="1">
    <source>
        <dbReference type="ARBA" id="ARBA00004141"/>
    </source>
</evidence>
<keyword evidence="6 9" id="KW-1133">Transmembrane helix</keyword>
<dbReference type="SMART" id="SM00382">
    <property type="entry name" value="AAA"/>
    <property type="match status" value="1"/>
</dbReference>
<protein>
    <submittedName>
        <fullName evidence="11">Abc transporter g family member 28</fullName>
    </submittedName>
</protein>
<keyword evidence="5" id="KW-0067">ATP-binding</keyword>
<name>A0ABQ8X9R0_9EUKA</name>
<dbReference type="InterPro" id="IPR050352">
    <property type="entry name" value="ABCG_transporters"/>
</dbReference>
<dbReference type="InterPro" id="IPR003593">
    <property type="entry name" value="AAA+_ATPase"/>
</dbReference>
<dbReference type="InterPro" id="IPR013525">
    <property type="entry name" value="ABC2_TM"/>
</dbReference>
<evidence type="ECO:0000313" key="11">
    <source>
        <dbReference type="EMBL" id="KAJ6229421.1"/>
    </source>
</evidence>
<reference evidence="11" key="1">
    <citation type="submission" date="2022-08" db="EMBL/GenBank/DDBJ databases">
        <title>Novel sulfate-reducing endosymbionts in the free-living metamonad Anaeramoeba.</title>
        <authorList>
            <person name="Jerlstrom-Hultqvist J."/>
            <person name="Cepicka I."/>
            <person name="Gallot-Lavallee L."/>
            <person name="Salas-Leiva D."/>
            <person name="Curtis B.A."/>
            <person name="Zahonova K."/>
            <person name="Pipaliya S."/>
            <person name="Dacks J."/>
            <person name="Roger A.J."/>
        </authorList>
    </citation>
    <scope>NUCLEOTIDE SEQUENCE</scope>
    <source>
        <strain evidence="11">Schooner1</strain>
    </source>
</reference>
<keyword evidence="2" id="KW-0813">Transport</keyword>
<sequence length="728" mass="82608">MLNGNEPYDDEQMTLLSTTANLASDGFQGVSVEAKDLSFQIKGKTILNNVNITIEPGNLVCLLGPSGAGKTTLLSTLAGRAPHKGTLYGEVLYGGEELTEDYFPSISFTTQDDILLNTLTPTETLSFVGKLVLPKNTTKEERTKRVNTVIQMLKLEHCRDTIIGSYGRRSSGISGGERKRLNIGTSLISEPQVLFLDEPTSGLDSNTAFSVISLLKDLSLRGLTVICSIHQPRQEIFTLFDKSMVLSKGSVIYYGPVRMIRKYFQTFGLHCRSGVNQADWMVQLVEIKEKNTYGLPQLEINYKKPKRKRRNKYYFSSSDDLIDSKSENGTNAPKIVNLKNKKNVDKSERDRNGNENENRNNTDGNHNQKDGNDDLDQDIIVSNSDEEYSNDDNDDEFEGEIKNKPGTLAFVKELIKRYQKSKLFKLYAKPDQCLSDQLTARNSVTRNEFYKSWVLIHRGMITTIREKQKLIKIFAGVFVALFVGSVFYDLPLSQTGVRDRMGLLFFSLIATLLISMISVLHDLPYEKVLFLKESQDRTYSAMAYLNAKMVCDFPFEVIIPIFYSIILYNMTKLRKDWSAFFIFLLTTIMIRNVGATIGFLLSSVSKSSEIGLGLAPPVIIPQLIFTGFLVDFDTIPAFLRWFRYINPMKYAFEVLINNEFTDLKFGCTPSELVNFVCPFTTGDQVLNYYAYNDVNYTESLLLLLLFLFILKAFTYFGVYYSKRREIGK</sequence>
<dbReference type="PANTHER" id="PTHR48041:SF139">
    <property type="entry name" value="PROTEIN SCARLET"/>
    <property type="match status" value="1"/>
</dbReference>
<keyword evidence="4" id="KW-0547">Nucleotide-binding</keyword>
<proteinExistence type="predicted"/>
<keyword evidence="12" id="KW-1185">Reference proteome</keyword>
<dbReference type="Proteomes" id="UP001150062">
    <property type="component" value="Unassembled WGS sequence"/>
</dbReference>
<evidence type="ECO:0000256" key="9">
    <source>
        <dbReference type="SAM" id="Phobius"/>
    </source>
</evidence>
<evidence type="ECO:0000259" key="10">
    <source>
        <dbReference type="PROSITE" id="PS50893"/>
    </source>
</evidence>
<comment type="caution">
    <text evidence="11">The sequence shown here is derived from an EMBL/GenBank/DDBJ whole genome shotgun (WGS) entry which is preliminary data.</text>
</comment>
<evidence type="ECO:0000256" key="6">
    <source>
        <dbReference type="ARBA" id="ARBA00022989"/>
    </source>
</evidence>
<dbReference type="PANTHER" id="PTHR48041">
    <property type="entry name" value="ABC TRANSPORTER G FAMILY MEMBER 28"/>
    <property type="match status" value="1"/>
</dbReference>
<keyword evidence="7 9" id="KW-0472">Membrane</keyword>
<dbReference type="SUPFAM" id="SSF52540">
    <property type="entry name" value="P-loop containing nucleoside triphosphate hydrolases"/>
    <property type="match status" value="1"/>
</dbReference>
<accession>A0ABQ8X9R0</accession>